<proteinExistence type="predicted"/>
<protein>
    <submittedName>
        <fullName evidence="1">Uncharacterized protein</fullName>
    </submittedName>
</protein>
<dbReference type="RefSeq" id="XP_070892400.1">
    <property type="nucleotide sequence ID" value="XM_071042794.1"/>
</dbReference>
<evidence type="ECO:0000313" key="2">
    <source>
        <dbReference type="Proteomes" id="UP001610444"/>
    </source>
</evidence>
<reference evidence="1 2" key="1">
    <citation type="submission" date="2024-07" db="EMBL/GenBank/DDBJ databases">
        <title>Section-level genome sequencing and comparative genomics of Aspergillus sections Usti and Cavernicolus.</title>
        <authorList>
            <consortium name="Lawrence Berkeley National Laboratory"/>
            <person name="Nybo J.L."/>
            <person name="Vesth T.C."/>
            <person name="Theobald S."/>
            <person name="Frisvad J.C."/>
            <person name="Larsen T.O."/>
            <person name="Kjaerboelling I."/>
            <person name="Rothschild-Mancinelli K."/>
            <person name="Lyhne E.K."/>
            <person name="Kogle M.E."/>
            <person name="Barry K."/>
            <person name="Clum A."/>
            <person name="Na H."/>
            <person name="Ledsgaard L."/>
            <person name="Lin J."/>
            <person name="Lipzen A."/>
            <person name="Kuo A."/>
            <person name="Riley R."/>
            <person name="Mondo S."/>
            <person name="LaButti K."/>
            <person name="Haridas S."/>
            <person name="Pangalinan J."/>
            <person name="Salamov A.A."/>
            <person name="Simmons B.A."/>
            <person name="Magnuson J.K."/>
            <person name="Chen J."/>
            <person name="Drula E."/>
            <person name="Henrissat B."/>
            <person name="Wiebenga A."/>
            <person name="Lubbers R.J."/>
            <person name="Gomes A.C."/>
            <person name="Macurrencykelacurrency M.R."/>
            <person name="Stajich J."/>
            <person name="Grigoriev I.V."/>
            <person name="Mortensen U.H."/>
            <person name="De vries R.P."/>
            <person name="Baker S.E."/>
            <person name="Andersen M.R."/>
        </authorList>
    </citation>
    <scope>NUCLEOTIDE SEQUENCE [LARGE SCALE GENOMIC DNA]</scope>
    <source>
        <strain evidence="1 2">CBS 756.74</strain>
    </source>
</reference>
<organism evidence="1 2">
    <name type="scientific">Aspergillus pseudodeflectus</name>
    <dbReference type="NCBI Taxonomy" id="176178"/>
    <lineage>
        <taxon>Eukaryota</taxon>
        <taxon>Fungi</taxon>
        <taxon>Dikarya</taxon>
        <taxon>Ascomycota</taxon>
        <taxon>Pezizomycotina</taxon>
        <taxon>Eurotiomycetes</taxon>
        <taxon>Eurotiomycetidae</taxon>
        <taxon>Eurotiales</taxon>
        <taxon>Aspergillaceae</taxon>
        <taxon>Aspergillus</taxon>
        <taxon>Aspergillus subgen. Nidulantes</taxon>
    </lineage>
</organism>
<dbReference type="GeneID" id="98157958"/>
<evidence type="ECO:0000313" key="1">
    <source>
        <dbReference type="EMBL" id="KAL2837135.1"/>
    </source>
</evidence>
<sequence>MVQNLSPRNRLLPALKVQGLSLPNMKIERLPSTIQVSIKQTFIARESAWFENAANRCEHGKTGFLSATNIGLIFGTSQTQQNLITKWRMSEGDRGRTQEDLDINSFRPCWLSAPCRPSSLKPRNILFEVPRPCKEKSSSQEGPVNSRGSSFQWNRLLLAASLYG</sequence>
<name>A0ABR4JAT5_9EURO</name>
<dbReference type="Proteomes" id="UP001610444">
    <property type="component" value="Unassembled WGS sequence"/>
</dbReference>
<dbReference type="EMBL" id="JBFXLR010000102">
    <property type="protein sequence ID" value="KAL2837135.1"/>
    <property type="molecule type" value="Genomic_DNA"/>
</dbReference>
<comment type="caution">
    <text evidence="1">The sequence shown here is derived from an EMBL/GenBank/DDBJ whole genome shotgun (WGS) entry which is preliminary data.</text>
</comment>
<keyword evidence="2" id="KW-1185">Reference proteome</keyword>
<accession>A0ABR4JAT5</accession>
<gene>
    <name evidence="1" type="ORF">BJX68DRAFT_25384</name>
</gene>